<sequence length="191" mass="21773">MTKLKTKLVQKMRLMKLFKICLILLLASFSTSAQDFSDIDKSPMDAVITRNQDNSPLARIIYSRPKKKNRAIFGKLVPFNKVWRTGANEATEITFYEDVLVNGTAVEAGTYSLYTIPEEEKWTIIINERINEWGAYNYDDSMDLLRTSVPVKNTAATVENFSITFKPTKDGSDLLMGWDDTFVEVPIRKAN</sequence>
<keyword evidence="3" id="KW-1185">Reference proteome</keyword>
<name>A0A1G7WFI6_9FLAO</name>
<dbReference type="STRING" id="470826.SAMN04488027_105193"/>
<keyword evidence="1" id="KW-0732">Signal</keyword>
<evidence type="ECO:0008006" key="4">
    <source>
        <dbReference type="Google" id="ProtNLM"/>
    </source>
</evidence>
<gene>
    <name evidence="2" type="ORF">SAMN04488027_105193</name>
</gene>
<dbReference type="InterPro" id="IPR021314">
    <property type="entry name" value="DUF2911"/>
</dbReference>
<dbReference type="EMBL" id="FNCW01000005">
    <property type="protein sequence ID" value="SDG70721.1"/>
    <property type="molecule type" value="Genomic_DNA"/>
</dbReference>
<dbReference type="Pfam" id="PF11138">
    <property type="entry name" value="DUF2911"/>
    <property type="match status" value="1"/>
</dbReference>
<evidence type="ECO:0000313" key="3">
    <source>
        <dbReference type="Proteomes" id="UP000199296"/>
    </source>
</evidence>
<protein>
    <recommendedName>
        <fullName evidence="4">DUF2911 domain-containing protein</fullName>
    </recommendedName>
</protein>
<evidence type="ECO:0000256" key="1">
    <source>
        <dbReference type="SAM" id="SignalP"/>
    </source>
</evidence>
<dbReference type="Proteomes" id="UP000199296">
    <property type="component" value="Unassembled WGS sequence"/>
</dbReference>
<reference evidence="2 3" key="1">
    <citation type="submission" date="2016-10" db="EMBL/GenBank/DDBJ databases">
        <authorList>
            <person name="de Groot N.N."/>
        </authorList>
    </citation>
    <scope>NUCLEOTIDE SEQUENCE [LARGE SCALE GENOMIC DNA]</scope>
    <source>
        <strain evidence="2 3">DSM 19803</strain>
    </source>
</reference>
<feature type="chain" id="PRO_5011741364" description="DUF2911 domain-containing protein" evidence="1">
    <location>
        <begin position="34"/>
        <end position="191"/>
    </location>
</feature>
<organism evidence="2 3">
    <name type="scientific">Psychroflexus sediminis</name>
    <dbReference type="NCBI Taxonomy" id="470826"/>
    <lineage>
        <taxon>Bacteria</taxon>
        <taxon>Pseudomonadati</taxon>
        <taxon>Bacteroidota</taxon>
        <taxon>Flavobacteriia</taxon>
        <taxon>Flavobacteriales</taxon>
        <taxon>Flavobacteriaceae</taxon>
        <taxon>Psychroflexus</taxon>
    </lineage>
</organism>
<feature type="signal peptide" evidence="1">
    <location>
        <begin position="1"/>
        <end position="33"/>
    </location>
</feature>
<proteinExistence type="predicted"/>
<evidence type="ECO:0000313" key="2">
    <source>
        <dbReference type="EMBL" id="SDG70721.1"/>
    </source>
</evidence>
<accession>A0A1G7WFI6</accession>
<dbReference type="AlphaFoldDB" id="A0A1G7WFI6"/>